<keyword evidence="5 6" id="KW-0472">Membrane</keyword>
<keyword evidence="3 6" id="KW-0812">Transmembrane</keyword>
<dbReference type="Pfam" id="PF00892">
    <property type="entry name" value="EamA"/>
    <property type="match status" value="1"/>
</dbReference>
<keyword evidence="4 6" id="KW-1133">Transmembrane helix</keyword>
<evidence type="ECO:0000256" key="5">
    <source>
        <dbReference type="ARBA" id="ARBA00023136"/>
    </source>
</evidence>
<feature type="domain" description="EamA" evidence="7">
    <location>
        <begin position="13"/>
        <end position="111"/>
    </location>
</feature>
<comment type="subcellular location">
    <subcellularLocation>
        <location evidence="1">Cell membrane</location>
        <topology evidence="1">Multi-pass membrane protein</topology>
    </subcellularLocation>
</comment>
<feature type="transmembrane region" description="Helical" evidence="6">
    <location>
        <begin position="94"/>
        <end position="112"/>
    </location>
</feature>
<protein>
    <submittedName>
        <fullName evidence="8">EamA family transporter</fullName>
    </submittedName>
</protein>
<evidence type="ECO:0000256" key="3">
    <source>
        <dbReference type="ARBA" id="ARBA00022692"/>
    </source>
</evidence>
<dbReference type="EMBL" id="CP137744">
    <property type="protein sequence ID" value="WOZ79006.1"/>
    <property type="molecule type" value="Genomic_DNA"/>
</dbReference>
<dbReference type="Gene3D" id="1.10.3730.20">
    <property type="match status" value="1"/>
</dbReference>
<dbReference type="SUPFAM" id="SSF103481">
    <property type="entry name" value="Multidrug resistance efflux transporter EmrE"/>
    <property type="match status" value="1"/>
</dbReference>
<gene>
    <name evidence="8" type="ORF">Q8Y70_08125</name>
</gene>
<evidence type="ECO:0000256" key="6">
    <source>
        <dbReference type="SAM" id="Phobius"/>
    </source>
</evidence>
<evidence type="ECO:0000313" key="8">
    <source>
        <dbReference type="EMBL" id="WOZ79006.1"/>
    </source>
</evidence>
<evidence type="ECO:0000259" key="7">
    <source>
        <dbReference type="Pfam" id="PF00892"/>
    </source>
</evidence>
<dbReference type="InterPro" id="IPR000620">
    <property type="entry name" value="EamA_dom"/>
</dbReference>
<evidence type="ECO:0000256" key="4">
    <source>
        <dbReference type="ARBA" id="ARBA00022989"/>
    </source>
</evidence>
<organism evidence="8 9">
    <name type="scientific">Kosakonia sacchari</name>
    <dbReference type="NCBI Taxonomy" id="1158459"/>
    <lineage>
        <taxon>Bacteria</taxon>
        <taxon>Pseudomonadati</taxon>
        <taxon>Pseudomonadota</taxon>
        <taxon>Gammaproteobacteria</taxon>
        <taxon>Enterobacterales</taxon>
        <taxon>Enterobacteriaceae</taxon>
        <taxon>Kosakonia</taxon>
    </lineage>
</organism>
<dbReference type="Proteomes" id="UP001302368">
    <property type="component" value="Chromosome"/>
</dbReference>
<evidence type="ECO:0000256" key="1">
    <source>
        <dbReference type="ARBA" id="ARBA00004651"/>
    </source>
</evidence>
<evidence type="ECO:0000256" key="2">
    <source>
        <dbReference type="ARBA" id="ARBA00022475"/>
    </source>
</evidence>
<dbReference type="InterPro" id="IPR037185">
    <property type="entry name" value="EmrE-like"/>
</dbReference>
<reference evidence="8 9" key="1">
    <citation type="submission" date="2023-10" db="EMBL/GenBank/DDBJ databases">
        <title>Genome sequencing of the isolated polysaccharide-producing bacterium Kosakonia sacchari KS2022.</title>
        <authorList>
            <person name="Yi X."/>
        </authorList>
    </citation>
    <scope>NUCLEOTIDE SEQUENCE [LARGE SCALE GENOMIC DNA]</scope>
    <source>
        <strain evidence="8 9">KS2022</strain>
    </source>
</reference>
<name>A0ABZ0MUU2_9ENTR</name>
<keyword evidence="2" id="KW-1003">Cell membrane</keyword>
<evidence type="ECO:0000313" key="9">
    <source>
        <dbReference type="Proteomes" id="UP001302368"/>
    </source>
</evidence>
<dbReference type="RefSeq" id="WP_305735592.1">
    <property type="nucleotide sequence ID" value="NZ_CP137744.1"/>
</dbReference>
<sequence length="113" mass="12519">MSTYFIAFICVCGLALGQVLFKLSANLFNSAGTVFAFKPLCTLFSATLLYGVMTLAWIWVLQRTELGKVYPIMALAFVIVPVMSYFFFGEKFAFTYYLGVFFIVVGVALASLS</sequence>
<accession>A0ABZ0MUU2</accession>
<keyword evidence="9" id="KW-1185">Reference proteome</keyword>
<feature type="transmembrane region" description="Helical" evidence="6">
    <location>
        <begin position="37"/>
        <end position="60"/>
    </location>
</feature>
<proteinExistence type="predicted"/>
<feature type="transmembrane region" description="Helical" evidence="6">
    <location>
        <begin position="69"/>
        <end position="88"/>
    </location>
</feature>